<dbReference type="RefSeq" id="WP_135552295.1">
    <property type="nucleotide sequence ID" value="NZ_SPQQ01000018.1"/>
</dbReference>
<evidence type="ECO:0000313" key="2">
    <source>
        <dbReference type="EMBL" id="TGE35167.1"/>
    </source>
</evidence>
<keyword evidence="1" id="KW-0472">Membrane</keyword>
<sequence>MQGVKFDPEILYVQKIYYFMFLATFTTLTCLITFCFIGLECALIVQGIGISISYIAMLKKKNFDPPAKNVTAKRMAHQISQDTSPVSIARFACQLYYYFNESAQAISLLEKFLPSHDPLLCITLGDILLKEGEAKQALHILHANPFALVDPLLLATQGHVLKRIGKVPEAVYMFEQSLCLAKQNGFPHSGAHWFTQKLLSISYKASIHHTLADCYLLLEDLPNAKRQYRSGNILLFDLSLWRHCPDVIFGARKTNKSL</sequence>
<dbReference type="Proteomes" id="UP000298460">
    <property type="component" value="Unassembled WGS sequence"/>
</dbReference>
<keyword evidence="1" id="KW-1133">Transmembrane helix</keyword>
<organism evidence="2 3">
    <name type="scientific">Desulfosporosinus fructosivorans</name>
    <dbReference type="NCBI Taxonomy" id="2018669"/>
    <lineage>
        <taxon>Bacteria</taxon>
        <taxon>Bacillati</taxon>
        <taxon>Bacillota</taxon>
        <taxon>Clostridia</taxon>
        <taxon>Eubacteriales</taxon>
        <taxon>Desulfitobacteriaceae</taxon>
        <taxon>Desulfosporosinus</taxon>
    </lineage>
</organism>
<dbReference type="AlphaFoldDB" id="A0A4Z0QZJ0"/>
<proteinExistence type="predicted"/>
<keyword evidence="1" id="KW-0812">Transmembrane</keyword>
<dbReference type="EMBL" id="SPQQ01000018">
    <property type="protein sequence ID" value="TGE35167.1"/>
    <property type="molecule type" value="Genomic_DNA"/>
</dbReference>
<feature type="transmembrane region" description="Helical" evidence="1">
    <location>
        <begin position="16"/>
        <end position="45"/>
    </location>
</feature>
<dbReference type="InterPro" id="IPR011990">
    <property type="entry name" value="TPR-like_helical_dom_sf"/>
</dbReference>
<dbReference type="Gene3D" id="1.25.40.10">
    <property type="entry name" value="Tetratricopeptide repeat domain"/>
    <property type="match status" value="1"/>
</dbReference>
<comment type="caution">
    <text evidence="2">The sequence shown here is derived from an EMBL/GenBank/DDBJ whole genome shotgun (WGS) entry which is preliminary data.</text>
</comment>
<dbReference type="SUPFAM" id="SSF48452">
    <property type="entry name" value="TPR-like"/>
    <property type="match status" value="1"/>
</dbReference>
<accession>A0A4Z0QZJ0</accession>
<evidence type="ECO:0000313" key="3">
    <source>
        <dbReference type="Proteomes" id="UP000298460"/>
    </source>
</evidence>
<dbReference type="OrthoDB" id="1795928at2"/>
<keyword evidence="3" id="KW-1185">Reference proteome</keyword>
<protein>
    <submittedName>
        <fullName evidence="2">Tetratricopeptide repeat protein</fullName>
    </submittedName>
</protein>
<reference evidence="2 3" key="1">
    <citation type="submission" date="2019-03" db="EMBL/GenBank/DDBJ databases">
        <title>Draft Genome Sequence of Desulfosporosinus fructosivorans Strain 63.6F, Isolated from Marine Sediment in the Baltic Sea.</title>
        <authorList>
            <person name="Hausmann B."/>
            <person name="Vandieken V."/>
            <person name="Pjevac P."/>
            <person name="Schreck K."/>
            <person name="Herbold C.W."/>
            <person name="Loy A."/>
        </authorList>
    </citation>
    <scope>NUCLEOTIDE SEQUENCE [LARGE SCALE GENOMIC DNA]</scope>
    <source>
        <strain evidence="2 3">63.6F</strain>
    </source>
</reference>
<evidence type="ECO:0000256" key="1">
    <source>
        <dbReference type="SAM" id="Phobius"/>
    </source>
</evidence>
<name>A0A4Z0QZJ0_9FIRM</name>
<gene>
    <name evidence="2" type="ORF">E4K67_26525</name>
</gene>